<dbReference type="AlphaFoldDB" id="A0A0N4SWR6"/>
<evidence type="ECO:0000256" key="9">
    <source>
        <dbReference type="ARBA" id="ARBA00023235"/>
    </source>
</evidence>
<evidence type="ECO:0000256" key="10">
    <source>
        <dbReference type="ARBA" id="ARBA00023284"/>
    </source>
</evidence>
<evidence type="ECO:0000313" key="14">
    <source>
        <dbReference type="EMBL" id="VDN81273.1"/>
    </source>
</evidence>
<dbReference type="Gene3D" id="3.40.30.10">
    <property type="entry name" value="Glutaredoxin"/>
    <property type="match status" value="3"/>
</dbReference>
<evidence type="ECO:0000256" key="1">
    <source>
        <dbReference type="ARBA" id="ARBA00001182"/>
    </source>
</evidence>
<dbReference type="InterPro" id="IPR013766">
    <property type="entry name" value="Thioredoxin_domain"/>
</dbReference>
<keyword evidence="5" id="KW-0732">Signal</keyword>
<dbReference type="GO" id="GO:0034976">
    <property type="term" value="P:response to endoplasmic reticulum stress"/>
    <property type="evidence" value="ECO:0007669"/>
    <property type="project" value="TreeGrafter"/>
</dbReference>
<evidence type="ECO:0000256" key="3">
    <source>
        <dbReference type="ARBA" id="ARBA00006347"/>
    </source>
</evidence>
<keyword evidence="6" id="KW-0677">Repeat</keyword>
<evidence type="ECO:0000256" key="7">
    <source>
        <dbReference type="ARBA" id="ARBA00022824"/>
    </source>
</evidence>
<dbReference type="InterPro" id="IPR005788">
    <property type="entry name" value="PDI_thioredoxin-like_dom"/>
</dbReference>
<dbReference type="GO" id="GO:0005788">
    <property type="term" value="C:endoplasmic reticulum lumen"/>
    <property type="evidence" value="ECO:0007669"/>
    <property type="project" value="UniProtKB-SubCell"/>
</dbReference>
<dbReference type="PROSITE" id="PS00194">
    <property type="entry name" value="THIOREDOXIN_1"/>
    <property type="match status" value="2"/>
</dbReference>
<evidence type="ECO:0000259" key="13">
    <source>
        <dbReference type="PROSITE" id="PS51352"/>
    </source>
</evidence>
<organism evidence="16">
    <name type="scientific">Brugia pahangi</name>
    <name type="common">Filarial nematode worm</name>
    <dbReference type="NCBI Taxonomy" id="6280"/>
    <lineage>
        <taxon>Eukaryota</taxon>
        <taxon>Metazoa</taxon>
        <taxon>Ecdysozoa</taxon>
        <taxon>Nematoda</taxon>
        <taxon>Chromadorea</taxon>
        <taxon>Rhabditida</taxon>
        <taxon>Spirurina</taxon>
        <taxon>Spiruromorpha</taxon>
        <taxon>Filarioidea</taxon>
        <taxon>Onchocercidae</taxon>
        <taxon>Brugia</taxon>
    </lineage>
</organism>
<dbReference type="InterPro" id="IPR036249">
    <property type="entry name" value="Thioredoxin-like_sf"/>
</dbReference>
<feature type="domain" description="Thioredoxin" evidence="13">
    <location>
        <begin position="167"/>
        <end position="296"/>
    </location>
</feature>
<keyword evidence="9" id="KW-0413">Isomerase</keyword>
<name>A0A0N4SWR6_BRUPA</name>
<dbReference type="WBParaSite" id="BPAG_0000008601-mRNA-1">
    <property type="protein sequence ID" value="BPAG_0000008601-mRNA-1"/>
    <property type="gene ID" value="BPAG_0000008601"/>
</dbReference>
<dbReference type="EMBL" id="UZAD01000003">
    <property type="protein sequence ID" value="VDN81273.1"/>
    <property type="molecule type" value="Genomic_DNA"/>
</dbReference>
<dbReference type="InterPro" id="IPR017937">
    <property type="entry name" value="Thioredoxin_CS"/>
</dbReference>
<dbReference type="PANTHER" id="PTHR45815">
    <property type="entry name" value="PROTEIN DISULFIDE-ISOMERASE A6"/>
    <property type="match status" value="1"/>
</dbReference>
<dbReference type="FunFam" id="3.40.30.10:FF:000032">
    <property type="entry name" value="Protein disulfide-isomerase A6 homolog"/>
    <property type="match status" value="1"/>
</dbReference>
<keyword evidence="15" id="KW-1185">Reference proteome</keyword>
<reference evidence="14 15" key="2">
    <citation type="submission" date="2018-11" db="EMBL/GenBank/DDBJ databases">
        <authorList>
            <consortium name="Pathogen Informatics"/>
        </authorList>
    </citation>
    <scope>NUCLEOTIDE SEQUENCE [LARGE SCALE GENOMIC DNA]</scope>
</reference>
<evidence type="ECO:0000313" key="15">
    <source>
        <dbReference type="Proteomes" id="UP000278627"/>
    </source>
</evidence>
<gene>
    <name evidence="14" type="ORF">BPAG_LOCUS87</name>
</gene>
<dbReference type="Proteomes" id="UP000278627">
    <property type="component" value="Unassembled WGS sequence"/>
</dbReference>
<dbReference type="EC" id="5.3.4.1" evidence="4"/>
<evidence type="ECO:0000256" key="12">
    <source>
        <dbReference type="SAM" id="MobiDB-lite"/>
    </source>
</evidence>
<accession>A0A0N4SWR6</accession>
<dbReference type="Pfam" id="PF24541">
    <property type="entry name" value="Thioredox_PDIA6_C"/>
    <property type="match status" value="1"/>
</dbReference>
<dbReference type="InterPro" id="IPR057305">
    <property type="entry name" value="Thioredox_PDIA6_C"/>
</dbReference>
<evidence type="ECO:0000256" key="8">
    <source>
        <dbReference type="ARBA" id="ARBA00023157"/>
    </source>
</evidence>
<evidence type="ECO:0000256" key="5">
    <source>
        <dbReference type="ARBA" id="ARBA00022729"/>
    </source>
</evidence>
<comment type="catalytic activity">
    <reaction evidence="1">
        <text>Catalyzes the rearrangement of -S-S- bonds in proteins.</text>
        <dbReference type="EC" id="5.3.4.1"/>
    </reaction>
</comment>
<dbReference type="PANTHER" id="PTHR45815:SF3">
    <property type="entry name" value="PROTEIN DISULFIDE-ISOMERASE A6"/>
    <property type="match status" value="1"/>
</dbReference>
<dbReference type="GO" id="GO:0015035">
    <property type="term" value="F:protein-disulfide reductase activity"/>
    <property type="evidence" value="ECO:0007669"/>
    <property type="project" value="TreeGrafter"/>
</dbReference>
<feature type="compositionally biased region" description="Acidic residues" evidence="12">
    <location>
        <begin position="444"/>
        <end position="459"/>
    </location>
</feature>
<evidence type="ECO:0000256" key="2">
    <source>
        <dbReference type="ARBA" id="ARBA00004319"/>
    </source>
</evidence>
<dbReference type="PROSITE" id="PS51352">
    <property type="entry name" value="THIOREDOXIN_2"/>
    <property type="match status" value="2"/>
</dbReference>
<comment type="subcellular location">
    <subcellularLocation>
        <location evidence="2">Endoplasmic reticulum lumen</location>
    </subcellularLocation>
</comment>
<feature type="domain" description="Thioredoxin" evidence="13">
    <location>
        <begin position="23"/>
        <end position="161"/>
    </location>
</feature>
<protein>
    <recommendedName>
        <fullName evidence="4">protein disulfide-isomerase</fullName>
        <ecNumber evidence="4">5.3.4.1</ecNumber>
    </recommendedName>
</protein>
<dbReference type="SUPFAM" id="SSF52833">
    <property type="entry name" value="Thioredoxin-like"/>
    <property type="match status" value="3"/>
</dbReference>
<dbReference type="CDD" id="cd03001">
    <property type="entry name" value="PDI_a_P5"/>
    <property type="match status" value="2"/>
</dbReference>
<feature type="region of interest" description="Disordered" evidence="12">
    <location>
        <begin position="437"/>
        <end position="467"/>
    </location>
</feature>
<keyword evidence="7" id="KW-0256">Endoplasmic reticulum</keyword>
<dbReference type="CDD" id="cd02983">
    <property type="entry name" value="P5_C"/>
    <property type="match status" value="1"/>
</dbReference>
<evidence type="ECO:0000256" key="4">
    <source>
        <dbReference type="ARBA" id="ARBA00012723"/>
    </source>
</evidence>
<dbReference type="GO" id="GO:0003756">
    <property type="term" value="F:protein disulfide isomerase activity"/>
    <property type="evidence" value="ECO:0007669"/>
    <property type="project" value="UniProtKB-EC"/>
</dbReference>
<dbReference type="STRING" id="6280.A0A0N4SWR6"/>
<reference evidence="16" key="1">
    <citation type="submission" date="2017-02" db="UniProtKB">
        <authorList>
            <consortium name="WormBaseParasite"/>
        </authorList>
    </citation>
    <scope>IDENTIFICATION</scope>
</reference>
<evidence type="ECO:0000256" key="6">
    <source>
        <dbReference type="ARBA" id="ARBA00022737"/>
    </source>
</evidence>
<keyword evidence="10" id="KW-0676">Redox-active center</keyword>
<keyword evidence="8" id="KW-1015">Disulfide bond</keyword>
<evidence type="ECO:0000313" key="16">
    <source>
        <dbReference type="WBParaSite" id="BPAG_0000008601-mRNA-1"/>
    </source>
</evidence>
<dbReference type="NCBIfam" id="TIGR01126">
    <property type="entry name" value="pdi_dom"/>
    <property type="match status" value="1"/>
</dbReference>
<dbReference type="PRINTS" id="PR00421">
    <property type="entry name" value="THIOREDOXIN"/>
</dbReference>
<proteinExistence type="inferred from homology"/>
<dbReference type="Pfam" id="PF00085">
    <property type="entry name" value="Thioredoxin"/>
    <property type="match status" value="2"/>
</dbReference>
<evidence type="ECO:0000256" key="11">
    <source>
        <dbReference type="RuleBase" id="RU004208"/>
    </source>
</evidence>
<sequence length="467" mass="52103">MFSAFDVIAPFIRTLMNYDKFFPFITEFIVLVGLSHALYDGNRNVIQLTESNFNNKVLKSDEIWIVEFFAPWCGHCQKLVPEYMKLANALKGIFKVGAVDMTQHQSVGAQYNIQGFPTIKIFGANKKTCGIKPFKNHRNKVIEGPRTAQAMTDSLINELRKTVNAKLGISSSSQSKGANDKKSSGKYVIELTDSNFEEMVLHSKDIWLVEFFAPWCGHCKALKPHWEMAASELAGKVKVGALDATVHQAMASHFGIKGFPTIKYFAPGSSASDAEDYVGGRTSDDIVQYALNKVAENMPEPEVVEAVSQEVVDNACREKQLCIIAVLPHILDCQSSCRKNYLEVLKESAKKFKRNVWGWVWTDAGKQTELEEAFGMGGFGYPALAALNYRKMKFSMLKGSFGVSGIQEFLRDLSYGKGQTAPVKNAEFPKIMNVEPWNGKDGELPLEEDIDVSDVDLDEEKPKKTEL</sequence>
<comment type="similarity">
    <text evidence="3 11">Belongs to the protein disulfide isomerase family.</text>
</comment>